<keyword evidence="3" id="KW-1185">Reference proteome</keyword>
<feature type="transmembrane region" description="Helical" evidence="1">
    <location>
        <begin position="54"/>
        <end position="74"/>
    </location>
</feature>
<dbReference type="Proteomes" id="UP000502964">
    <property type="component" value="Segment"/>
</dbReference>
<evidence type="ECO:0000256" key="1">
    <source>
        <dbReference type="SAM" id="Phobius"/>
    </source>
</evidence>
<dbReference type="GeneID" id="54124734"/>
<dbReference type="RefSeq" id="YP_009755859.1">
    <property type="nucleotide sequence ID" value="NC_046958.1"/>
</dbReference>
<accession>A0A2P1GMW8</accession>
<feature type="transmembrane region" description="Helical" evidence="1">
    <location>
        <begin position="94"/>
        <end position="114"/>
    </location>
</feature>
<proteinExistence type="predicted"/>
<evidence type="ECO:0000313" key="2">
    <source>
        <dbReference type="EMBL" id="AVM87318.1"/>
    </source>
</evidence>
<protein>
    <submittedName>
        <fullName evidence="2">Uncharacterized protein</fullName>
    </submittedName>
</protein>
<dbReference type="KEGG" id="vg:54124734"/>
<keyword evidence="1" id="KW-0472">Membrane</keyword>
<keyword evidence="1" id="KW-0812">Transmembrane</keyword>
<name>A0A2P1GMW8_9NIDO</name>
<evidence type="ECO:0000313" key="3">
    <source>
        <dbReference type="Proteomes" id="UP000502964"/>
    </source>
</evidence>
<organism evidence="2">
    <name type="scientific">Hainan oligodon formosanus arterivirus</name>
    <dbReference type="NCBI Taxonomy" id="2116440"/>
    <lineage>
        <taxon>Viruses</taxon>
        <taxon>Riboviria</taxon>
        <taxon>Orthornavirae</taxon>
        <taxon>Pisuviricota</taxon>
        <taxon>Pisoniviricetes</taxon>
        <taxon>Nidovirales</taxon>
        <taxon>Arnidovirineae</taxon>
        <taxon>Olifoviridae</taxon>
        <taxon>Gofosavirinae</taxon>
        <taxon>Kukrinivirus</taxon>
        <taxon>Kukrinivirus oligodontis</taxon>
        <taxon>Oligodon snake nidovirus 1</taxon>
    </lineage>
</organism>
<keyword evidence="1" id="KW-1133">Transmembrane helix</keyword>
<reference evidence="2" key="1">
    <citation type="journal article" date="2018" name="Nature">
        <title>The evolutionary history of vertebrate RNA viruses.</title>
        <authorList>
            <person name="Shi M."/>
            <person name="Lin X.D."/>
            <person name="Chen X."/>
            <person name="Tian J.H."/>
            <person name="Chen L.J."/>
            <person name="Li K."/>
            <person name="Wang W."/>
            <person name="Eden J.S."/>
            <person name="Shen J.J."/>
            <person name="Liu L."/>
            <person name="Holmes E.C."/>
            <person name="Zhang Y.Z."/>
        </authorList>
    </citation>
    <scope>NUCLEOTIDE SEQUENCE [LARGE SCALE GENOMIC DNA]</scope>
    <source>
        <strain evidence="2">LPSF32245</strain>
    </source>
</reference>
<sequence>MACTLPTSNASCTCANYTSGMMCGPAGTYGYDMESLALMFFMLGCFIPHRPVRITVVSLGMISSICSYILHGIGFFKYHGSAWRSVHKVHATTIILLTMLICVLTVLAIIRCVYSCRNCRIFGCRGCCHDTYVAQTGKKFYSLGNALLLENHPTDPSQVLINGQPMPRNTTIYKDHEPIQTAALKTRIIRTATK</sequence>
<dbReference type="EMBL" id="MG600022">
    <property type="protein sequence ID" value="AVM87318.1"/>
    <property type="molecule type" value="Genomic_RNA"/>
</dbReference>
<feature type="transmembrane region" description="Helical" evidence="1">
    <location>
        <begin position="29"/>
        <end position="47"/>
    </location>
</feature>